<organism evidence="1 2">
    <name type="scientific">Actinomadura fulvescens</name>
    <dbReference type="NCBI Taxonomy" id="46160"/>
    <lineage>
        <taxon>Bacteria</taxon>
        <taxon>Bacillati</taxon>
        <taxon>Actinomycetota</taxon>
        <taxon>Actinomycetes</taxon>
        <taxon>Streptosporangiales</taxon>
        <taxon>Thermomonosporaceae</taxon>
        <taxon>Actinomadura</taxon>
    </lineage>
</organism>
<name>A0ABN3PVJ8_9ACTN</name>
<keyword evidence="2" id="KW-1185">Reference proteome</keyword>
<evidence type="ECO:0000313" key="2">
    <source>
        <dbReference type="Proteomes" id="UP001501509"/>
    </source>
</evidence>
<sequence length="72" mass="8458">MDIDQARRLAEVHLAENSPPSRPVALFEDELVEDLGWCFVFPWNTARYGETRDMADIIGPRLRSDRRRQGEW</sequence>
<dbReference type="Proteomes" id="UP001501509">
    <property type="component" value="Unassembled WGS sequence"/>
</dbReference>
<dbReference type="RefSeq" id="WP_344543396.1">
    <property type="nucleotide sequence ID" value="NZ_BAAATD010000005.1"/>
</dbReference>
<reference evidence="1 2" key="1">
    <citation type="journal article" date="2019" name="Int. J. Syst. Evol. Microbiol.">
        <title>The Global Catalogue of Microorganisms (GCM) 10K type strain sequencing project: providing services to taxonomists for standard genome sequencing and annotation.</title>
        <authorList>
            <consortium name="The Broad Institute Genomics Platform"/>
            <consortium name="The Broad Institute Genome Sequencing Center for Infectious Disease"/>
            <person name="Wu L."/>
            <person name="Ma J."/>
        </authorList>
    </citation>
    <scope>NUCLEOTIDE SEQUENCE [LARGE SCALE GENOMIC DNA]</scope>
    <source>
        <strain evidence="1 2">JCM 6833</strain>
    </source>
</reference>
<comment type="caution">
    <text evidence="1">The sequence shown here is derived from an EMBL/GenBank/DDBJ whole genome shotgun (WGS) entry which is preliminary data.</text>
</comment>
<evidence type="ECO:0008006" key="3">
    <source>
        <dbReference type="Google" id="ProtNLM"/>
    </source>
</evidence>
<gene>
    <name evidence="1" type="ORF">GCM10010411_42660</name>
</gene>
<protein>
    <recommendedName>
        <fullName evidence="3">Immunity protein 35 domain-containing protein</fullName>
    </recommendedName>
</protein>
<accession>A0ABN3PVJ8</accession>
<dbReference type="EMBL" id="BAAATD010000005">
    <property type="protein sequence ID" value="GAA2603988.1"/>
    <property type="molecule type" value="Genomic_DNA"/>
</dbReference>
<evidence type="ECO:0000313" key="1">
    <source>
        <dbReference type="EMBL" id="GAA2603988.1"/>
    </source>
</evidence>
<proteinExistence type="predicted"/>